<name>A0ABX8ZPG7_9SPHN</name>
<dbReference type="SUPFAM" id="SSF52096">
    <property type="entry name" value="ClpP/crotonase"/>
    <property type="match status" value="1"/>
</dbReference>
<gene>
    <name evidence="3" type="ORF">K3148_00885</name>
</gene>
<dbReference type="RefSeq" id="WP_221425479.1">
    <property type="nucleotide sequence ID" value="NZ_CP081295.1"/>
</dbReference>
<evidence type="ECO:0000256" key="1">
    <source>
        <dbReference type="SAM" id="SignalP"/>
    </source>
</evidence>
<dbReference type="PANTHER" id="PTHR11261">
    <property type="entry name" value="INTERPHOTORECEPTOR RETINOID-BINDING PROTEIN"/>
    <property type="match status" value="1"/>
</dbReference>
<dbReference type="Gene3D" id="3.90.226.10">
    <property type="entry name" value="2-enoyl-CoA Hydratase, Chain A, domain 1"/>
    <property type="match status" value="1"/>
</dbReference>
<dbReference type="Gene3D" id="3.30.750.44">
    <property type="match status" value="1"/>
</dbReference>
<sequence length="320" mass="34520">MYKFILGAAFAALATASHAEDAGPTKSECRDVSAAMRKAADVLEKRYALIAKGEEAAQRMRAAADRGEFANVCGTQHQIAREMTVAARFILPDDHLRIAAGPQAPQEVPAQPPEDALADNFGIHEVSRLPGGIGYIRIAGWAPIEWTREPLGHAVEMLRGSRAIIVDMSGNGGGDGHTMNLLLRSFFPEDAPPSQQGYDRNGKPMEWVSGEPTWERFDPELPVAVLIDANSASAAEAFAFGMKEEQRATIVGSRSMGAGHAVLDGAELPGGFTLYIPEYYVKGRRTGSTWEGRGVEPDVWAGSAEAKMVAWKLLSDKLEE</sequence>
<reference evidence="3 4" key="1">
    <citation type="submission" date="2021-08" db="EMBL/GenBank/DDBJ databases">
        <title>Comparative Genomics Analysis of the Genus Qipengyuania Reveals Extensive Genetic Diversity and Metabolic Versatility, Including the Description of Fifteen Novel Species.</title>
        <authorList>
            <person name="Liu Y."/>
        </authorList>
    </citation>
    <scope>NUCLEOTIDE SEQUENCE [LARGE SCALE GENOMIC DNA]</scope>
    <source>
        <strain evidence="3 4">1NDH13</strain>
    </source>
</reference>
<feature type="domain" description="Tail specific protease" evidence="2">
    <location>
        <begin position="94"/>
        <end position="302"/>
    </location>
</feature>
<accession>A0ABX8ZPG7</accession>
<keyword evidence="4" id="KW-1185">Reference proteome</keyword>
<evidence type="ECO:0000313" key="3">
    <source>
        <dbReference type="EMBL" id="QZD90004.1"/>
    </source>
</evidence>
<dbReference type="PANTHER" id="PTHR11261:SF3">
    <property type="entry name" value="RETINOL-BINDING PROTEIN 3"/>
    <property type="match status" value="1"/>
</dbReference>
<dbReference type="Pfam" id="PF03572">
    <property type="entry name" value="Peptidase_S41"/>
    <property type="match status" value="1"/>
</dbReference>
<evidence type="ECO:0000313" key="4">
    <source>
        <dbReference type="Proteomes" id="UP000824281"/>
    </source>
</evidence>
<dbReference type="InterPro" id="IPR029045">
    <property type="entry name" value="ClpP/crotonase-like_dom_sf"/>
</dbReference>
<protein>
    <recommendedName>
        <fullName evidence="2">Tail specific protease domain-containing protein</fullName>
    </recommendedName>
</protein>
<dbReference type="EMBL" id="CP081295">
    <property type="protein sequence ID" value="QZD90004.1"/>
    <property type="molecule type" value="Genomic_DNA"/>
</dbReference>
<evidence type="ECO:0000259" key="2">
    <source>
        <dbReference type="SMART" id="SM00245"/>
    </source>
</evidence>
<feature type="signal peptide" evidence="1">
    <location>
        <begin position="1"/>
        <end position="19"/>
    </location>
</feature>
<organism evidence="3 4">
    <name type="scientific">Qipengyuania aurantiaca</name>
    <dbReference type="NCBI Taxonomy" id="2867233"/>
    <lineage>
        <taxon>Bacteria</taxon>
        <taxon>Pseudomonadati</taxon>
        <taxon>Pseudomonadota</taxon>
        <taxon>Alphaproteobacteria</taxon>
        <taxon>Sphingomonadales</taxon>
        <taxon>Erythrobacteraceae</taxon>
        <taxon>Qipengyuania</taxon>
    </lineage>
</organism>
<keyword evidence="1" id="KW-0732">Signal</keyword>
<dbReference type="SMART" id="SM00245">
    <property type="entry name" value="TSPc"/>
    <property type="match status" value="1"/>
</dbReference>
<proteinExistence type="predicted"/>
<dbReference type="Proteomes" id="UP000824281">
    <property type="component" value="Chromosome"/>
</dbReference>
<feature type="chain" id="PRO_5047310392" description="Tail specific protease domain-containing protein" evidence="1">
    <location>
        <begin position="20"/>
        <end position="320"/>
    </location>
</feature>
<dbReference type="InterPro" id="IPR005151">
    <property type="entry name" value="Tail-specific_protease"/>
</dbReference>